<dbReference type="PANTHER" id="PTHR11857:SF46">
    <property type="entry name" value="GENERAL ODORANT-BINDING PROTEIN 99A-RELATED"/>
    <property type="match status" value="1"/>
</dbReference>
<feature type="chain" id="PRO_5044784164" description="Odorant-binding protein" evidence="6">
    <location>
        <begin position="24"/>
        <end position="512"/>
    </location>
</feature>
<dbReference type="InterPro" id="IPR006170">
    <property type="entry name" value="PBP/GOBP"/>
</dbReference>
<comment type="similarity">
    <text evidence="2">Belongs to the PBP/GOBP family.</text>
</comment>
<evidence type="ECO:0000313" key="7">
    <source>
        <dbReference type="EMBL" id="KAL1395247.1"/>
    </source>
</evidence>
<dbReference type="GO" id="GO:0005576">
    <property type="term" value="C:extracellular region"/>
    <property type="evidence" value="ECO:0007669"/>
    <property type="project" value="UniProtKB-SubCell"/>
</dbReference>
<dbReference type="EMBL" id="JBEHCU010007234">
    <property type="protein sequence ID" value="KAL1395247.1"/>
    <property type="molecule type" value="Genomic_DNA"/>
</dbReference>
<evidence type="ECO:0000256" key="6">
    <source>
        <dbReference type="SAM" id="SignalP"/>
    </source>
</evidence>
<evidence type="ECO:0000313" key="8">
    <source>
        <dbReference type="Proteomes" id="UP001562425"/>
    </source>
</evidence>
<sequence>MRLLASLTTLGLISISAVFASLAHYTEYKSFPEALSECAEYFEVSNCTLRRIIDDHYPRNELVQRLVYCSLINLGAWDIEKHSERSHVLQGFFKPAAGDSCYQNRTQNCLKDIGHTCKDHAERAYEAFQCYYRQYGNLVDDAQYVPLELNELYTLVSAGFAIQNLPRCVLVEYSKGNILDEPNFPRTLLTGSVRGGYYSRQRGINIENMYVQFGVPELVTAETRQCCDAALKEVCDGSDAVKLHRIFKNCLKDIIPTLKLVEVVAGMIVNKSLQECAEYLEVSNCTLQWIAEDSYPNVEEVQRLIHCTLVNLGAWDHESDTARSHVLRSFFQPAAGDCCYLNRTLECLQCVNSKHEDHYERVYESFQCFNHNYGSLVSSDQYVPFERSGLFRIIETGFTLRTLPRCTLEQYSEGNILDDAHFAQVHLACALRGGYYSLQSGLNLQAVYVQFAHPELLTAETKQCCDAAAREECDSDHATKLYRIFRNCLKDIIPTLGLFQTAAKNVLNKCSE</sequence>
<evidence type="ECO:0000256" key="1">
    <source>
        <dbReference type="ARBA" id="ARBA00004613"/>
    </source>
</evidence>
<evidence type="ECO:0000256" key="4">
    <source>
        <dbReference type="ARBA" id="ARBA00022729"/>
    </source>
</evidence>
<dbReference type="CDD" id="cd23992">
    <property type="entry name" value="PBP_GOBP"/>
    <property type="match status" value="2"/>
</dbReference>
<gene>
    <name evidence="7" type="ORF">pipiens_011397</name>
</gene>
<keyword evidence="3" id="KW-0964">Secreted</keyword>
<dbReference type="Proteomes" id="UP001562425">
    <property type="component" value="Unassembled WGS sequence"/>
</dbReference>
<dbReference type="Pfam" id="PF01395">
    <property type="entry name" value="PBP_GOBP"/>
    <property type="match status" value="2"/>
</dbReference>
<accession>A0ABD1D6H4</accession>
<evidence type="ECO:0008006" key="9">
    <source>
        <dbReference type="Google" id="ProtNLM"/>
    </source>
</evidence>
<evidence type="ECO:0000256" key="2">
    <source>
        <dbReference type="ARBA" id="ARBA00008098"/>
    </source>
</evidence>
<evidence type="ECO:0000256" key="3">
    <source>
        <dbReference type="ARBA" id="ARBA00022525"/>
    </source>
</evidence>
<dbReference type="SUPFAM" id="SSF47565">
    <property type="entry name" value="Insect pheromone/odorant-binding proteins"/>
    <property type="match status" value="2"/>
</dbReference>
<comment type="subcellular location">
    <subcellularLocation>
        <location evidence="1">Secreted</location>
    </subcellularLocation>
</comment>
<keyword evidence="8" id="KW-1185">Reference proteome</keyword>
<dbReference type="InterPro" id="IPR036728">
    <property type="entry name" value="PBP_GOBP_sf"/>
</dbReference>
<protein>
    <recommendedName>
        <fullName evidence="9">Odorant-binding protein</fullName>
    </recommendedName>
</protein>
<reference evidence="7 8" key="1">
    <citation type="submission" date="2024-05" db="EMBL/GenBank/DDBJ databases">
        <title>Culex pipiens pipiens assembly and annotation.</title>
        <authorList>
            <person name="Alout H."/>
            <person name="Durand T."/>
        </authorList>
    </citation>
    <scope>NUCLEOTIDE SEQUENCE [LARGE SCALE GENOMIC DNA]</scope>
    <source>
        <strain evidence="7">HA-2024</strain>
        <tissue evidence="7">Whole body</tissue>
    </source>
</reference>
<dbReference type="AlphaFoldDB" id="A0ABD1D6H4"/>
<name>A0ABD1D6H4_CULPP</name>
<keyword evidence="5" id="KW-1015">Disulfide bond</keyword>
<dbReference type="Gene3D" id="1.10.238.20">
    <property type="entry name" value="Pheromone/general odorant binding protein domain"/>
    <property type="match status" value="3"/>
</dbReference>
<evidence type="ECO:0000256" key="5">
    <source>
        <dbReference type="ARBA" id="ARBA00023157"/>
    </source>
</evidence>
<feature type="signal peptide" evidence="6">
    <location>
        <begin position="1"/>
        <end position="23"/>
    </location>
</feature>
<organism evidence="7 8">
    <name type="scientific">Culex pipiens pipiens</name>
    <name type="common">Northern house mosquito</name>
    <dbReference type="NCBI Taxonomy" id="38569"/>
    <lineage>
        <taxon>Eukaryota</taxon>
        <taxon>Metazoa</taxon>
        <taxon>Ecdysozoa</taxon>
        <taxon>Arthropoda</taxon>
        <taxon>Hexapoda</taxon>
        <taxon>Insecta</taxon>
        <taxon>Pterygota</taxon>
        <taxon>Neoptera</taxon>
        <taxon>Endopterygota</taxon>
        <taxon>Diptera</taxon>
        <taxon>Nematocera</taxon>
        <taxon>Culicoidea</taxon>
        <taxon>Culicidae</taxon>
        <taxon>Culicinae</taxon>
        <taxon>Culicini</taxon>
        <taxon>Culex</taxon>
        <taxon>Culex</taxon>
    </lineage>
</organism>
<keyword evidence="4 6" id="KW-0732">Signal</keyword>
<proteinExistence type="inferred from homology"/>
<dbReference type="PANTHER" id="PTHR11857">
    <property type="entry name" value="ODORANT BINDING PROTEIN-RELATED"/>
    <property type="match status" value="1"/>
</dbReference>
<comment type="caution">
    <text evidence="7">The sequence shown here is derived from an EMBL/GenBank/DDBJ whole genome shotgun (WGS) entry which is preliminary data.</text>
</comment>